<feature type="transmembrane region" description="Helical" evidence="1">
    <location>
        <begin position="63"/>
        <end position="85"/>
    </location>
</feature>
<proteinExistence type="predicted"/>
<name>A0AAV9Z0K6_9AGAR</name>
<organism evidence="2 3">
    <name type="scientific">Favolaschia claudopus</name>
    <dbReference type="NCBI Taxonomy" id="2862362"/>
    <lineage>
        <taxon>Eukaryota</taxon>
        <taxon>Fungi</taxon>
        <taxon>Dikarya</taxon>
        <taxon>Basidiomycota</taxon>
        <taxon>Agaricomycotina</taxon>
        <taxon>Agaricomycetes</taxon>
        <taxon>Agaricomycetidae</taxon>
        <taxon>Agaricales</taxon>
        <taxon>Marasmiineae</taxon>
        <taxon>Mycenaceae</taxon>
        <taxon>Favolaschia</taxon>
    </lineage>
</organism>
<reference evidence="2 3" key="1">
    <citation type="journal article" date="2024" name="J Genomics">
        <title>Draft genome sequencing and assembly of Favolaschia claudopus CIRM-BRFM 2984 isolated from oak limbs.</title>
        <authorList>
            <person name="Navarro D."/>
            <person name="Drula E."/>
            <person name="Chaduli D."/>
            <person name="Cazenave R."/>
            <person name="Ahrendt S."/>
            <person name="Wang J."/>
            <person name="Lipzen A."/>
            <person name="Daum C."/>
            <person name="Barry K."/>
            <person name="Grigoriev I.V."/>
            <person name="Favel A."/>
            <person name="Rosso M.N."/>
            <person name="Martin F."/>
        </authorList>
    </citation>
    <scope>NUCLEOTIDE SEQUENCE [LARGE SCALE GENOMIC DNA]</scope>
    <source>
        <strain evidence="2 3">CIRM-BRFM 2984</strain>
    </source>
</reference>
<keyword evidence="1" id="KW-0472">Membrane</keyword>
<evidence type="ECO:0000313" key="2">
    <source>
        <dbReference type="EMBL" id="KAK6966631.1"/>
    </source>
</evidence>
<protein>
    <submittedName>
        <fullName evidence="2">Uncharacterized protein</fullName>
    </submittedName>
</protein>
<gene>
    <name evidence="2" type="ORF">R3P38DRAFT_906553</name>
</gene>
<dbReference type="AlphaFoldDB" id="A0AAV9Z0K6"/>
<comment type="caution">
    <text evidence="2">The sequence shown here is derived from an EMBL/GenBank/DDBJ whole genome shotgun (WGS) entry which is preliminary data.</text>
</comment>
<keyword evidence="1" id="KW-0812">Transmembrane</keyword>
<sequence>MFSRPYFSISISRCDGIKRRLAIKESTHTMFSTRYVLHEIRSFRLGYNPWQQQPYPGRWTTPAIIFLFALLTAFLVCINIPLSAYESVTEGTYRPNDTVPPLLLGDWLPSLFQPPTQSFQPQLLSVGDMITLNNSDFSCNITGARDRESDREVAIFSYFNNPFSDACDVANLSISYTQMYTDRDGVAVFLPGVLSTTISCDFPTTQITFNCPWQSPHNESPKNALDAIMSSLESATLAVLWDYYADVYDLWGLNNKYDGERFIVQLELAVECPPHDSECLQARPINFRSTARRAILLFPNGDETQIDNNFTQPTTGSPYKYPYPDQPYPDHPLVMPTIFPPKLAPQNSSDVIQNMMQALFHRVRLEMGVISANQIYSSADMFNQSIFPIGSLSTRIPLAGDAYVDPRIMMANETFFAELQQLIQPYTTTDRIPVMEYARTVPKLKPLGSAMTSVFVSTFAMLSTIWMVFSLVAGALAKMYADSRRSKNEDLGSHADRDLEKQSVDENAKLITLPYLARHPDETQTAEERIRHVEKVMKRMQLALRRRGILEDELEMGWDEEIS</sequence>
<keyword evidence="3" id="KW-1185">Reference proteome</keyword>
<dbReference type="Proteomes" id="UP001362999">
    <property type="component" value="Unassembled WGS sequence"/>
</dbReference>
<evidence type="ECO:0000313" key="3">
    <source>
        <dbReference type="Proteomes" id="UP001362999"/>
    </source>
</evidence>
<accession>A0AAV9Z0K6</accession>
<evidence type="ECO:0000256" key="1">
    <source>
        <dbReference type="SAM" id="Phobius"/>
    </source>
</evidence>
<dbReference type="EMBL" id="JAWWNJ010000263">
    <property type="protein sequence ID" value="KAK6966631.1"/>
    <property type="molecule type" value="Genomic_DNA"/>
</dbReference>
<keyword evidence="1" id="KW-1133">Transmembrane helix</keyword>
<feature type="transmembrane region" description="Helical" evidence="1">
    <location>
        <begin position="454"/>
        <end position="477"/>
    </location>
</feature>